<sequence length="75" mass="7957">MYRFSLLCLAGVVASLQTNVDLTPYLNNKAASTEGHPASFDGHNGSYPAEYLPSGTLIDQSILVRKVLSLSSAAN</sequence>
<reference evidence="3" key="1">
    <citation type="journal article" date="2017" name="Nat. Ecol. Evol.">
        <title>Genome expansion and lineage-specific genetic innovations in the forest pathogenic fungi Armillaria.</title>
        <authorList>
            <person name="Sipos G."/>
            <person name="Prasanna A.N."/>
            <person name="Walter M.C."/>
            <person name="O'Connor E."/>
            <person name="Balint B."/>
            <person name="Krizsan K."/>
            <person name="Kiss B."/>
            <person name="Hess J."/>
            <person name="Varga T."/>
            <person name="Slot J."/>
            <person name="Riley R."/>
            <person name="Boka B."/>
            <person name="Rigling D."/>
            <person name="Barry K."/>
            <person name="Lee J."/>
            <person name="Mihaltcheva S."/>
            <person name="LaButti K."/>
            <person name="Lipzen A."/>
            <person name="Waldron R."/>
            <person name="Moloney N.M."/>
            <person name="Sperisen C."/>
            <person name="Kredics L."/>
            <person name="Vagvoelgyi C."/>
            <person name="Patrignani A."/>
            <person name="Fitzpatrick D."/>
            <person name="Nagy I."/>
            <person name="Doyle S."/>
            <person name="Anderson J.B."/>
            <person name="Grigoriev I.V."/>
            <person name="Gueldener U."/>
            <person name="Muensterkoetter M."/>
            <person name="Nagy L.G."/>
        </authorList>
    </citation>
    <scope>NUCLEOTIDE SEQUENCE [LARGE SCALE GENOMIC DNA]</scope>
    <source>
        <strain evidence="3">Ar21-2</strain>
    </source>
</reference>
<evidence type="ECO:0000313" key="2">
    <source>
        <dbReference type="EMBL" id="PBK81168.1"/>
    </source>
</evidence>
<keyword evidence="1" id="KW-0732">Signal</keyword>
<dbReference type="OrthoDB" id="3031645at2759"/>
<dbReference type="AlphaFoldDB" id="A0A2H3CRX6"/>
<protein>
    <submittedName>
        <fullName evidence="2">Uncharacterized protein</fullName>
    </submittedName>
</protein>
<feature type="chain" id="PRO_5013763003" evidence="1">
    <location>
        <begin position="16"/>
        <end position="75"/>
    </location>
</feature>
<evidence type="ECO:0000256" key="1">
    <source>
        <dbReference type="SAM" id="SignalP"/>
    </source>
</evidence>
<organism evidence="2 3">
    <name type="scientific">Armillaria gallica</name>
    <name type="common">Bulbous honey fungus</name>
    <name type="synonym">Armillaria bulbosa</name>
    <dbReference type="NCBI Taxonomy" id="47427"/>
    <lineage>
        <taxon>Eukaryota</taxon>
        <taxon>Fungi</taxon>
        <taxon>Dikarya</taxon>
        <taxon>Basidiomycota</taxon>
        <taxon>Agaricomycotina</taxon>
        <taxon>Agaricomycetes</taxon>
        <taxon>Agaricomycetidae</taxon>
        <taxon>Agaricales</taxon>
        <taxon>Marasmiineae</taxon>
        <taxon>Physalacriaceae</taxon>
        <taxon>Armillaria</taxon>
    </lineage>
</organism>
<name>A0A2H3CRX6_ARMGA</name>
<accession>A0A2H3CRX6</accession>
<evidence type="ECO:0000313" key="3">
    <source>
        <dbReference type="Proteomes" id="UP000217790"/>
    </source>
</evidence>
<dbReference type="Proteomes" id="UP000217790">
    <property type="component" value="Unassembled WGS sequence"/>
</dbReference>
<dbReference type="EMBL" id="KZ293734">
    <property type="protein sequence ID" value="PBK81168.1"/>
    <property type="molecule type" value="Genomic_DNA"/>
</dbReference>
<dbReference type="InParanoid" id="A0A2H3CRX6"/>
<keyword evidence="3" id="KW-1185">Reference proteome</keyword>
<proteinExistence type="predicted"/>
<gene>
    <name evidence="2" type="ORF">ARMGADRAFT_814952</name>
</gene>
<feature type="signal peptide" evidence="1">
    <location>
        <begin position="1"/>
        <end position="15"/>
    </location>
</feature>